<gene>
    <name evidence="2" type="ORF">AY601_1787</name>
</gene>
<dbReference type="PATRIC" id="fig|188932.3.peg.1862"/>
<reference evidence="2 3" key="1">
    <citation type="submission" date="2016-03" db="EMBL/GenBank/DDBJ databases">
        <title>Complete genome sequence of Pedobacter cryoconitis PAMC 27485.</title>
        <authorList>
            <person name="Lee J."/>
            <person name="Kim O.-S."/>
        </authorList>
    </citation>
    <scope>NUCLEOTIDE SEQUENCE [LARGE SCALE GENOMIC DNA]</scope>
    <source>
        <strain evidence="2 3">PAMC 27485</strain>
    </source>
</reference>
<dbReference type="KEGG" id="pcm:AY601_1787"/>
<organism evidence="2 3">
    <name type="scientific">Pedobacter cryoconitis</name>
    <dbReference type="NCBI Taxonomy" id="188932"/>
    <lineage>
        <taxon>Bacteria</taxon>
        <taxon>Pseudomonadati</taxon>
        <taxon>Bacteroidota</taxon>
        <taxon>Sphingobacteriia</taxon>
        <taxon>Sphingobacteriales</taxon>
        <taxon>Sphingobacteriaceae</taxon>
        <taxon>Pedobacter</taxon>
    </lineage>
</organism>
<evidence type="ECO:0000313" key="3">
    <source>
        <dbReference type="Proteomes" id="UP000071561"/>
    </source>
</evidence>
<keyword evidence="1" id="KW-1133">Transmembrane helix</keyword>
<sequence>MITTALAHFSAPDLLHNDAILKYLIPTVVTLTVFMLGLLANWLKGNSERRRETRHLKAVFMAWIPHLKRPVELLAGACDDLSARLTTANDIGAQGFKFNHIFAEKLSSVELRLMIKTFITNASGDDKLKNKYLYQMVSTLEFLDKKESEITAKYEEHYSSAGDLLHEWNEKFIKFSELNLALHQQAASRGEAWLKLDRDAEAIRRDWGAAMKEHPGDTKVSYTRIVEPIILLLKNFIHANGSDDPVIGGLTSAAEELKITFRQWEASHSGYSAMFSGYAVQLNEAYVLLSVARDFFNNHCRIRLFCQ</sequence>
<feature type="transmembrane region" description="Helical" evidence="1">
    <location>
        <begin position="20"/>
        <end position="43"/>
    </location>
</feature>
<dbReference type="RefSeq" id="WP_068399411.1">
    <property type="nucleotide sequence ID" value="NZ_CP014504.1"/>
</dbReference>
<evidence type="ECO:0000313" key="2">
    <source>
        <dbReference type="EMBL" id="AMP98698.1"/>
    </source>
</evidence>
<protein>
    <submittedName>
        <fullName evidence="2">Uncharacterized protein</fullName>
    </submittedName>
</protein>
<dbReference type="OrthoDB" id="796400at2"/>
<dbReference type="Proteomes" id="UP000071561">
    <property type="component" value="Chromosome"/>
</dbReference>
<evidence type="ECO:0000256" key="1">
    <source>
        <dbReference type="SAM" id="Phobius"/>
    </source>
</evidence>
<proteinExistence type="predicted"/>
<keyword evidence="3" id="KW-1185">Reference proteome</keyword>
<keyword evidence="1" id="KW-0812">Transmembrane</keyword>
<keyword evidence="1" id="KW-0472">Membrane</keyword>
<name>A0A127VCJ1_9SPHI</name>
<dbReference type="AlphaFoldDB" id="A0A127VCJ1"/>
<accession>A0A127VCJ1</accession>
<dbReference type="EMBL" id="CP014504">
    <property type="protein sequence ID" value="AMP98698.1"/>
    <property type="molecule type" value="Genomic_DNA"/>
</dbReference>